<protein>
    <submittedName>
        <fullName evidence="2">Uncharacterized protein</fullName>
    </submittedName>
</protein>
<feature type="region of interest" description="Disordered" evidence="1">
    <location>
        <begin position="49"/>
        <end position="78"/>
    </location>
</feature>
<reference evidence="2" key="1">
    <citation type="journal article" date="2015" name="Nature">
        <title>Complex archaea that bridge the gap between prokaryotes and eukaryotes.</title>
        <authorList>
            <person name="Spang A."/>
            <person name="Saw J.H."/>
            <person name="Jorgensen S.L."/>
            <person name="Zaremba-Niedzwiedzka K."/>
            <person name="Martijn J."/>
            <person name="Lind A.E."/>
            <person name="van Eijk R."/>
            <person name="Schleper C."/>
            <person name="Guy L."/>
            <person name="Ettema T.J."/>
        </authorList>
    </citation>
    <scope>NUCLEOTIDE SEQUENCE</scope>
</reference>
<evidence type="ECO:0000256" key="1">
    <source>
        <dbReference type="SAM" id="MobiDB-lite"/>
    </source>
</evidence>
<dbReference type="EMBL" id="LAZR01029091">
    <property type="protein sequence ID" value="KKL60611.1"/>
    <property type="molecule type" value="Genomic_DNA"/>
</dbReference>
<feature type="compositionally biased region" description="Basic residues" evidence="1">
    <location>
        <begin position="67"/>
        <end position="78"/>
    </location>
</feature>
<feature type="non-terminal residue" evidence="2">
    <location>
        <position position="1"/>
    </location>
</feature>
<proteinExistence type="predicted"/>
<sequence>LDWERNILRILADGRIDSLDRRQVAQIRERFPLMLSTLVELQQMITRQYDLSTQTRKEKPWSSQPTKTRRRKRKTRTR</sequence>
<comment type="caution">
    <text evidence="2">The sequence shown here is derived from an EMBL/GenBank/DDBJ whole genome shotgun (WGS) entry which is preliminary data.</text>
</comment>
<dbReference type="AlphaFoldDB" id="A0A0F9E3A9"/>
<gene>
    <name evidence="2" type="ORF">LCGC14_2203610</name>
</gene>
<name>A0A0F9E3A9_9ZZZZ</name>
<organism evidence="2">
    <name type="scientific">marine sediment metagenome</name>
    <dbReference type="NCBI Taxonomy" id="412755"/>
    <lineage>
        <taxon>unclassified sequences</taxon>
        <taxon>metagenomes</taxon>
        <taxon>ecological metagenomes</taxon>
    </lineage>
</organism>
<accession>A0A0F9E3A9</accession>
<evidence type="ECO:0000313" key="2">
    <source>
        <dbReference type="EMBL" id="KKL60611.1"/>
    </source>
</evidence>